<dbReference type="EMBL" id="JAAIJQ010000003">
    <property type="protein sequence ID" value="NEV60594.1"/>
    <property type="molecule type" value="Genomic_DNA"/>
</dbReference>
<name>A0A6M0JU14_9GAMM</name>
<dbReference type="SMART" id="SM00530">
    <property type="entry name" value="HTH_XRE"/>
    <property type="match status" value="1"/>
</dbReference>
<dbReference type="PROSITE" id="PS50943">
    <property type="entry name" value="HTH_CROC1"/>
    <property type="match status" value="1"/>
</dbReference>
<accession>A0A6M0JU14</accession>
<evidence type="ECO:0000259" key="1">
    <source>
        <dbReference type="PROSITE" id="PS50943"/>
    </source>
</evidence>
<evidence type="ECO:0000313" key="2">
    <source>
        <dbReference type="EMBL" id="NEV60594.1"/>
    </source>
</evidence>
<keyword evidence="3" id="KW-1185">Reference proteome</keyword>
<dbReference type="GO" id="GO:0003677">
    <property type="term" value="F:DNA binding"/>
    <property type="evidence" value="ECO:0007669"/>
    <property type="project" value="InterPro"/>
</dbReference>
<evidence type="ECO:0000313" key="3">
    <source>
        <dbReference type="Proteomes" id="UP000483379"/>
    </source>
</evidence>
<dbReference type="SUPFAM" id="SSF47413">
    <property type="entry name" value="lambda repressor-like DNA-binding domains"/>
    <property type="match status" value="1"/>
</dbReference>
<dbReference type="CDD" id="cd00093">
    <property type="entry name" value="HTH_XRE"/>
    <property type="match status" value="1"/>
</dbReference>
<protein>
    <submittedName>
        <fullName evidence="2">Helix-turn-helix domain-containing protein</fullName>
    </submittedName>
</protein>
<organism evidence="2 3">
    <name type="scientific">Thiorhodococcus minor</name>
    <dbReference type="NCBI Taxonomy" id="57489"/>
    <lineage>
        <taxon>Bacteria</taxon>
        <taxon>Pseudomonadati</taxon>
        <taxon>Pseudomonadota</taxon>
        <taxon>Gammaproteobacteria</taxon>
        <taxon>Chromatiales</taxon>
        <taxon>Chromatiaceae</taxon>
        <taxon>Thiorhodococcus</taxon>
    </lineage>
</organism>
<dbReference type="AlphaFoldDB" id="A0A6M0JU14"/>
<reference evidence="2 3" key="1">
    <citation type="submission" date="2020-02" db="EMBL/GenBank/DDBJ databases">
        <title>Genome sequences of Thiorhodococcus mannitoliphagus and Thiorhodococcus minor, purple sulfur photosynthetic bacteria in the gammaproteobacterial family, Chromatiaceae.</title>
        <authorList>
            <person name="Aviles F.A."/>
            <person name="Meyer T.E."/>
            <person name="Kyndt J.A."/>
        </authorList>
    </citation>
    <scope>NUCLEOTIDE SEQUENCE [LARGE SCALE GENOMIC DNA]</scope>
    <source>
        <strain evidence="2 3">DSM 11518</strain>
    </source>
</reference>
<dbReference type="RefSeq" id="WP_164450645.1">
    <property type="nucleotide sequence ID" value="NZ_JAAIJQ010000003.1"/>
</dbReference>
<feature type="domain" description="HTH cro/C1-type" evidence="1">
    <location>
        <begin position="31"/>
        <end position="66"/>
    </location>
</feature>
<comment type="caution">
    <text evidence="2">The sequence shown here is derived from an EMBL/GenBank/DDBJ whole genome shotgun (WGS) entry which is preliminary data.</text>
</comment>
<dbReference type="InterPro" id="IPR001387">
    <property type="entry name" value="Cro/C1-type_HTH"/>
</dbReference>
<dbReference type="Gene3D" id="1.10.260.40">
    <property type="entry name" value="lambda repressor-like DNA-binding domains"/>
    <property type="match status" value="1"/>
</dbReference>
<dbReference type="Proteomes" id="UP000483379">
    <property type="component" value="Unassembled WGS sequence"/>
</dbReference>
<sequence length="196" mass="21979">MQSTTIPGRIKLARKMAGLPTQASLLVCIPGWKPSRLGNYEAGISTPGADDMLLIAEATGVSACWLMFGQGPIRPSERDLQAVRHQNLAQALDGIEADEERLAETVKRLRISRKRLREHLDNPFLPISDELARRLERLLGAKPGWLDEQHVERDPLFLSFPEEMRELMMIYSELPASQRPVLMATVRALRDSLTTA</sequence>
<proteinExistence type="predicted"/>
<gene>
    <name evidence="2" type="ORF">G3446_01585</name>
</gene>
<dbReference type="InterPro" id="IPR010982">
    <property type="entry name" value="Lambda_DNA-bd_dom_sf"/>
</dbReference>
<dbReference type="Pfam" id="PF01381">
    <property type="entry name" value="HTH_3"/>
    <property type="match status" value="1"/>
</dbReference>